<dbReference type="PANTHER" id="PTHR33562">
    <property type="entry name" value="ATILLA, ISOFORM B-RELATED-RELATED"/>
    <property type="match status" value="1"/>
</dbReference>
<dbReference type="Pfam" id="PF17064">
    <property type="entry name" value="QVR"/>
    <property type="match status" value="1"/>
</dbReference>
<dbReference type="GeneID" id="101859738"/>
<keyword evidence="4" id="KW-1185">Reference proteome</keyword>
<dbReference type="Proteomes" id="UP000694888">
    <property type="component" value="Unplaced"/>
</dbReference>
<reference evidence="5" key="1">
    <citation type="submission" date="2025-08" db="UniProtKB">
        <authorList>
            <consortium name="RefSeq"/>
        </authorList>
    </citation>
    <scope>IDENTIFICATION</scope>
</reference>
<evidence type="ECO:0000256" key="3">
    <source>
        <dbReference type="SAM" id="Phobius"/>
    </source>
</evidence>
<organism evidence="4 5">
    <name type="scientific">Aplysia californica</name>
    <name type="common">California sea hare</name>
    <dbReference type="NCBI Taxonomy" id="6500"/>
    <lineage>
        <taxon>Eukaryota</taxon>
        <taxon>Metazoa</taxon>
        <taxon>Spiralia</taxon>
        <taxon>Lophotrochozoa</taxon>
        <taxon>Mollusca</taxon>
        <taxon>Gastropoda</taxon>
        <taxon>Heterobranchia</taxon>
        <taxon>Euthyneura</taxon>
        <taxon>Tectipleura</taxon>
        <taxon>Aplysiida</taxon>
        <taxon>Aplysioidea</taxon>
        <taxon>Aplysiidae</taxon>
        <taxon>Aplysia</taxon>
    </lineage>
</organism>
<keyword evidence="2" id="KW-0325">Glycoprotein</keyword>
<keyword evidence="1" id="KW-0732">Signal</keyword>
<keyword evidence="3" id="KW-0472">Membrane</keyword>
<gene>
    <name evidence="5" type="primary">LOC101859738</name>
</gene>
<keyword evidence="3" id="KW-1133">Transmembrane helix</keyword>
<accession>A0ABM0K560</accession>
<keyword evidence="3" id="KW-0812">Transmembrane</keyword>
<evidence type="ECO:0000256" key="2">
    <source>
        <dbReference type="ARBA" id="ARBA00023180"/>
    </source>
</evidence>
<evidence type="ECO:0000313" key="4">
    <source>
        <dbReference type="Proteomes" id="UP000694888"/>
    </source>
</evidence>
<evidence type="ECO:0000313" key="5">
    <source>
        <dbReference type="RefSeq" id="XP_005109009.1"/>
    </source>
</evidence>
<protein>
    <submittedName>
        <fullName evidence="5">Uncharacterized protein LOC101859738 isoform X1</fullName>
    </submittedName>
</protein>
<dbReference type="InterPro" id="IPR050975">
    <property type="entry name" value="Sleep_regulator"/>
</dbReference>
<sequence length="148" mass="16439">MRTSAEQRNGSWTINVLHGTCFHPCCSSGLQCHQCTTLEYKTCRDPYFTDNLGDCDDDQYCVKYKTVVKIRDSGYINGWERFSQVVTRTCEPRQGKKEGCIGWQNNGGVTIKCWCGSDGCNGSSVLGPTTLVISAACLIVLCLLSFRQ</sequence>
<dbReference type="RefSeq" id="XP_005109009.1">
    <property type="nucleotide sequence ID" value="XM_005108952.3"/>
</dbReference>
<name>A0ABM0K560_APLCA</name>
<feature type="transmembrane region" description="Helical" evidence="3">
    <location>
        <begin position="125"/>
        <end position="146"/>
    </location>
</feature>
<dbReference type="InterPro" id="IPR031424">
    <property type="entry name" value="QVR-like"/>
</dbReference>
<proteinExistence type="predicted"/>
<evidence type="ECO:0000256" key="1">
    <source>
        <dbReference type="ARBA" id="ARBA00022729"/>
    </source>
</evidence>